<evidence type="ECO:0000256" key="1">
    <source>
        <dbReference type="ARBA" id="ARBA00004245"/>
    </source>
</evidence>
<evidence type="ECO:0000256" key="2">
    <source>
        <dbReference type="ARBA" id="ARBA00022490"/>
    </source>
</evidence>
<dbReference type="EMBL" id="AZBU02000013">
    <property type="protein sequence ID" value="TKR58770.1"/>
    <property type="molecule type" value="Genomic_DNA"/>
</dbReference>
<dbReference type="GO" id="GO:0008352">
    <property type="term" value="C:katanin complex"/>
    <property type="evidence" value="ECO:0007669"/>
    <property type="project" value="TreeGrafter"/>
</dbReference>
<dbReference type="OrthoDB" id="10251605at2759"/>
<name>A0A4U5LRY1_STECR</name>
<evidence type="ECO:0000313" key="6">
    <source>
        <dbReference type="EMBL" id="TKR58770.1"/>
    </source>
</evidence>
<dbReference type="AlphaFoldDB" id="A0A4U5LRY1"/>
<reference evidence="6 7" key="1">
    <citation type="journal article" date="2015" name="Genome Biol.">
        <title>Comparative genomics of Steinernema reveals deeply conserved gene regulatory networks.</title>
        <authorList>
            <person name="Dillman A.R."/>
            <person name="Macchietto M."/>
            <person name="Porter C.F."/>
            <person name="Rogers A."/>
            <person name="Williams B."/>
            <person name="Antoshechkin I."/>
            <person name="Lee M.M."/>
            <person name="Goodwin Z."/>
            <person name="Lu X."/>
            <person name="Lewis E.E."/>
            <person name="Goodrich-Blair H."/>
            <person name="Stock S.P."/>
            <person name="Adams B.J."/>
            <person name="Sternberg P.W."/>
            <person name="Mortazavi A."/>
        </authorList>
    </citation>
    <scope>NUCLEOTIDE SEQUENCE [LARGE SCALE GENOMIC DNA]</scope>
    <source>
        <strain evidence="6 7">ALL</strain>
    </source>
</reference>
<feature type="region of interest" description="Disordered" evidence="4">
    <location>
        <begin position="30"/>
        <end position="112"/>
    </location>
</feature>
<sequence length="286" mass="31861">MHSTPITFTPPKDDDFCVKLIPASSSAAQKKATALRQSRSFTRVPSVNSTDNRRRSRISGPEARKPGTPAVKSGRSTSTFWQRPKAVSAVRNKAPGVSQPLRGVSRQPDARGNQLKLQTPATMSSILHEARSGHEKIMSHLERSLKLRNSIIKTLQTRGIKEAVAEAVHTEESSLLVDLLLEINGKPKLWTFSLCLKIAPNLKKILSERNEAHVDAGLEALQAILHSLKPSDDPREPKTRCLKLVEALHGIRMNQPFLERRLSMERRLKFNALMEIVEAKIEGLIK</sequence>
<dbReference type="Pfam" id="PF13925">
    <property type="entry name" value="Katanin_con80"/>
    <property type="match status" value="1"/>
</dbReference>
<evidence type="ECO:0000256" key="3">
    <source>
        <dbReference type="ARBA" id="ARBA00023212"/>
    </source>
</evidence>
<reference evidence="6 7" key="2">
    <citation type="journal article" date="2019" name="G3 (Bethesda)">
        <title>Hybrid Assembly of the Genome of the Entomopathogenic Nematode Steinernema carpocapsae Identifies the X-Chromosome.</title>
        <authorList>
            <person name="Serra L."/>
            <person name="Macchietto M."/>
            <person name="Macias-Munoz A."/>
            <person name="McGill C.J."/>
            <person name="Rodriguez I.M."/>
            <person name="Rodriguez B."/>
            <person name="Murad R."/>
            <person name="Mortazavi A."/>
        </authorList>
    </citation>
    <scope>NUCLEOTIDE SEQUENCE [LARGE SCALE GENOMIC DNA]</scope>
    <source>
        <strain evidence="6 7">ALL</strain>
    </source>
</reference>
<comment type="caution">
    <text evidence="6">The sequence shown here is derived from an EMBL/GenBank/DDBJ whole genome shotgun (WGS) entry which is preliminary data.</text>
</comment>
<dbReference type="PANTHER" id="PTHR19845">
    <property type="entry name" value="KATANIN P80 SUBUNIT"/>
    <property type="match status" value="1"/>
</dbReference>
<dbReference type="GO" id="GO:0007019">
    <property type="term" value="P:microtubule depolymerization"/>
    <property type="evidence" value="ECO:0007669"/>
    <property type="project" value="TreeGrafter"/>
</dbReference>
<dbReference type="PANTHER" id="PTHR19845:SF0">
    <property type="entry name" value="KATANIN P80 WD40 REPEAT-CONTAINING SUBUNIT B1"/>
    <property type="match status" value="1"/>
</dbReference>
<feature type="domain" description="Katanin p80 subunit C-terminal" evidence="5">
    <location>
        <begin position="133"/>
        <end position="227"/>
    </location>
</feature>
<evidence type="ECO:0000259" key="5">
    <source>
        <dbReference type="Pfam" id="PF13925"/>
    </source>
</evidence>
<feature type="compositionally biased region" description="Polar residues" evidence="4">
    <location>
        <begin position="35"/>
        <end position="50"/>
    </location>
</feature>
<evidence type="ECO:0000313" key="7">
    <source>
        <dbReference type="Proteomes" id="UP000298663"/>
    </source>
</evidence>
<dbReference type="GO" id="GO:0008017">
    <property type="term" value="F:microtubule binding"/>
    <property type="evidence" value="ECO:0007669"/>
    <property type="project" value="InterPro"/>
</dbReference>
<accession>A0A4U5LRY1</accession>
<evidence type="ECO:0000256" key="4">
    <source>
        <dbReference type="SAM" id="MobiDB-lite"/>
    </source>
</evidence>
<protein>
    <recommendedName>
        <fullName evidence="5">Katanin p80 subunit C-terminal domain-containing protein</fullName>
    </recommendedName>
</protein>
<comment type="subcellular location">
    <subcellularLocation>
        <location evidence="1">Cytoplasm</location>
        <location evidence="1">Cytoskeleton</location>
    </subcellularLocation>
</comment>
<organism evidence="6 7">
    <name type="scientific">Steinernema carpocapsae</name>
    <name type="common">Entomopathogenic nematode</name>
    <dbReference type="NCBI Taxonomy" id="34508"/>
    <lineage>
        <taxon>Eukaryota</taxon>
        <taxon>Metazoa</taxon>
        <taxon>Ecdysozoa</taxon>
        <taxon>Nematoda</taxon>
        <taxon>Chromadorea</taxon>
        <taxon>Rhabditida</taxon>
        <taxon>Tylenchina</taxon>
        <taxon>Panagrolaimomorpha</taxon>
        <taxon>Strongyloidoidea</taxon>
        <taxon>Steinernematidae</taxon>
        <taxon>Steinernema</taxon>
    </lineage>
</organism>
<keyword evidence="7" id="KW-1185">Reference proteome</keyword>
<keyword evidence="3" id="KW-0206">Cytoskeleton</keyword>
<proteinExistence type="predicted"/>
<dbReference type="STRING" id="34508.A0A4U5LRY1"/>
<dbReference type="Proteomes" id="UP000298663">
    <property type="component" value="Unassembled WGS sequence"/>
</dbReference>
<gene>
    <name evidence="6" type="ORF">L596_030176</name>
</gene>
<keyword evidence="2" id="KW-0963">Cytoplasm</keyword>
<dbReference type="InterPro" id="IPR028021">
    <property type="entry name" value="Katanin_C-terminal"/>
</dbReference>